<organism evidence="4 6">
    <name type="scientific">Commensalibacter communis</name>
    <dbReference type="NCBI Taxonomy" id="2972786"/>
    <lineage>
        <taxon>Bacteria</taxon>
        <taxon>Pseudomonadati</taxon>
        <taxon>Pseudomonadota</taxon>
        <taxon>Alphaproteobacteria</taxon>
        <taxon>Acetobacterales</taxon>
        <taxon>Acetobacteraceae</taxon>
    </lineage>
</organism>
<keyword evidence="2" id="KW-0804">Transcription</keyword>
<evidence type="ECO:0000313" key="5">
    <source>
        <dbReference type="EMBL" id="CAI3961343.1"/>
    </source>
</evidence>
<accession>A0A9W4TR67</accession>
<dbReference type="InterPro" id="IPR002818">
    <property type="entry name" value="DJ-1/PfpI"/>
</dbReference>
<dbReference type="GO" id="GO:0003700">
    <property type="term" value="F:DNA-binding transcription factor activity"/>
    <property type="evidence" value="ECO:0007669"/>
    <property type="project" value="InterPro"/>
</dbReference>
<dbReference type="AlphaFoldDB" id="A0A9W4TR67"/>
<keyword evidence="4" id="KW-0238">DNA-binding</keyword>
<name>A0A9W4TR67_9PROT</name>
<proteinExistence type="predicted"/>
<evidence type="ECO:0000313" key="4">
    <source>
        <dbReference type="EMBL" id="CAI3959457.1"/>
    </source>
</evidence>
<dbReference type="InterPro" id="IPR029062">
    <property type="entry name" value="Class_I_gatase-like"/>
</dbReference>
<gene>
    <name evidence="5" type="ORF">R53529_LOCUS2344</name>
    <name evidence="4" type="ORF">R53530_LOCUS2338</name>
</gene>
<dbReference type="Proteomes" id="UP001154255">
    <property type="component" value="Unassembled WGS sequence"/>
</dbReference>
<protein>
    <submittedName>
        <fullName evidence="4">Contains an amidase domain and an AraC-type DNA-binding HTH domain (GlxA)</fullName>
    </submittedName>
</protein>
<dbReference type="SUPFAM" id="SSF46689">
    <property type="entry name" value="Homeodomain-like"/>
    <property type="match status" value="2"/>
</dbReference>
<dbReference type="PANTHER" id="PTHR43130">
    <property type="entry name" value="ARAC-FAMILY TRANSCRIPTIONAL REGULATOR"/>
    <property type="match status" value="1"/>
</dbReference>
<dbReference type="InterPro" id="IPR009057">
    <property type="entry name" value="Homeodomain-like_sf"/>
</dbReference>
<evidence type="ECO:0000313" key="6">
    <source>
        <dbReference type="Proteomes" id="UP001154255"/>
    </source>
</evidence>
<dbReference type="Pfam" id="PF01965">
    <property type="entry name" value="DJ-1_PfpI"/>
    <property type="match status" value="1"/>
</dbReference>
<dbReference type="Gene3D" id="3.40.50.880">
    <property type="match status" value="1"/>
</dbReference>
<dbReference type="GO" id="GO:0043565">
    <property type="term" value="F:sequence-specific DNA binding"/>
    <property type="evidence" value="ECO:0007669"/>
    <property type="project" value="InterPro"/>
</dbReference>
<comment type="caution">
    <text evidence="4">The sequence shown here is derived from an EMBL/GenBank/DDBJ whole genome shotgun (WGS) entry which is preliminary data.</text>
</comment>
<dbReference type="Pfam" id="PF12833">
    <property type="entry name" value="HTH_18"/>
    <property type="match status" value="1"/>
</dbReference>
<dbReference type="SMART" id="SM00342">
    <property type="entry name" value="HTH_ARAC"/>
    <property type="match status" value="1"/>
</dbReference>
<reference evidence="4" key="1">
    <citation type="submission" date="2022-10" db="EMBL/GenBank/DDBJ databases">
        <authorList>
            <person name="Botero Cardona J."/>
        </authorList>
    </citation>
    <scope>NUCLEOTIDE SEQUENCE</scope>
    <source>
        <strain evidence="4">LMG 31819</strain>
        <strain evidence="5">R-53529</strain>
    </source>
</reference>
<dbReference type="SUPFAM" id="SSF52317">
    <property type="entry name" value="Class I glutamine amidotransferase-like"/>
    <property type="match status" value="1"/>
</dbReference>
<keyword evidence="7" id="KW-1185">Reference proteome</keyword>
<sequence>MVVIWIIAYESAQKSAVYGLCDLFSMAEYACNSQQKIKVEIILEDNINDIYKQSPNIIILPPSLNKSPNKCNHQQLVKFLRYYHLQGCILASICAGTFILAKTNLLDDREATTHWAYAEIFKRAFPKVILKEDQILIDNNDVITAGGMMAWIDLGLRVVERFLDRNIMLKTTQFMLIDPPRKLQSPYINFIPKYNHGDQEIVKAQRWLLNTNLRKVTVKDLVNQSGLEERTFLRRFKKAINLTPKTYLQHFRIERARTILATTNVSIEQVSWEIGYADTSSFRKNFTKITHITPREYRKKYGITT</sequence>
<dbReference type="RefSeq" id="WP_271790756.1">
    <property type="nucleotide sequence ID" value="NZ_CAMXCJ010000011.1"/>
</dbReference>
<evidence type="ECO:0000256" key="1">
    <source>
        <dbReference type="ARBA" id="ARBA00023015"/>
    </source>
</evidence>
<evidence type="ECO:0000313" key="7">
    <source>
        <dbReference type="Proteomes" id="UP001154259"/>
    </source>
</evidence>
<dbReference type="PANTHER" id="PTHR43130:SF3">
    <property type="entry name" value="HTH-TYPE TRANSCRIPTIONAL REGULATOR RV1931C"/>
    <property type="match status" value="1"/>
</dbReference>
<feature type="domain" description="HTH araC/xylS-type" evidence="3">
    <location>
        <begin position="202"/>
        <end position="300"/>
    </location>
</feature>
<dbReference type="InterPro" id="IPR018060">
    <property type="entry name" value="HTH_AraC"/>
</dbReference>
<dbReference type="EMBL" id="CAMXCM010000014">
    <property type="protein sequence ID" value="CAI3959457.1"/>
    <property type="molecule type" value="Genomic_DNA"/>
</dbReference>
<dbReference type="InterPro" id="IPR052158">
    <property type="entry name" value="INH-QAR"/>
</dbReference>
<evidence type="ECO:0000256" key="2">
    <source>
        <dbReference type="ARBA" id="ARBA00023163"/>
    </source>
</evidence>
<dbReference type="PROSITE" id="PS01124">
    <property type="entry name" value="HTH_ARAC_FAMILY_2"/>
    <property type="match status" value="1"/>
</dbReference>
<evidence type="ECO:0000259" key="3">
    <source>
        <dbReference type="PROSITE" id="PS01124"/>
    </source>
</evidence>
<keyword evidence="1" id="KW-0805">Transcription regulation</keyword>
<dbReference type="Proteomes" id="UP001154259">
    <property type="component" value="Unassembled WGS sequence"/>
</dbReference>
<dbReference type="EMBL" id="CAMXCS010000014">
    <property type="protein sequence ID" value="CAI3961343.1"/>
    <property type="molecule type" value="Genomic_DNA"/>
</dbReference>
<dbReference type="Gene3D" id="1.10.10.60">
    <property type="entry name" value="Homeodomain-like"/>
    <property type="match status" value="2"/>
</dbReference>